<sequence>MAGETHLKLRNPTKLLLLKPWQSLLLSHAILVETMQML</sequence>
<proteinExistence type="predicted"/>
<dbReference type="AlphaFoldDB" id="A0A0U5JE85"/>
<dbReference type="STRING" id="389348.PNK_1857"/>
<keyword evidence="2" id="KW-1185">Reference proteome</keyword>
<dbReference type="Proteomes" id="UP000069902">
    <property type="component" value="Chromosome cPNK"/>
</dbReference>
<accession>A0A0U5JE85</accession>
<protein>
    <submittedName>
        <fullName evidence="1">Uncharacterized protein</fullName>
    </submittedName>
</protein>
<dbReference type="KEGG" id="pnl:PNK_1857"/>
<dbReference type="EMBL" id="LN879502">
    <property type="protein sequence ID" value="CUI17463.1"/>
    <property type="molecule type" value="Genomic_DNA"/>
</dbReference>
<organism evidence="1 2">
    <name type="scientific">Candidatus Protochlamydia naegleriophila</name>
    <dbReference type="NCBI Taxonomy" id="389348"/>
    <lineage>
        <taxon>Bacteria</taxon>
        <taxon>Pseudomonadati</taxon>
        <taxon>Chlamydiota</taxon>
        <taxon>Chlamydiia</taxon>
        <taxon>Parachlamydiales</taxon>
        <taxon>Parachlamydiaceae</taxon>
        <taxon>Candidatus Protochlamydia</taxon>
    </lineage>
</organism>
<dbReference type="InParanoid" id="A0A0U5JE85"/>
<reference evidence="2" key="1">
    <citation type="submission" date="2015-09" db="EMBL/GenBank/DDBJ databases">
        <authorList>
            <person name="Bertelli C."/>
        </authorList>
    </citation>
    <scope>NUCLEOTIDE SEQUENCE [LARGE SCALE GENOMIC DNA]</scope>
    <source>
        <strain evidence="2">KNic</strain>
    </source>
</reference>
<evidence type="ECO:0000313" key="1">
    <source>
        <dbReference type="EMBL" id="CUI17463.1"/>
    </source>
</evidence>
<evidence type="ECO:0000313" key="2">
    <source>
        <dbReference type="Proteomes" id="UP000069902"/>
    </source>
</evidence>
<dbReference type="PATRIC" id="fig|389348.3.peg.2086"/>
<name>A0A0U5JE85_9BACT</name>
<gene>
    <name evidence="1" type="ORF">PNK_1857</name>
</gene>